<keyword evidence="3" id="KW-0808">Transferase</keyword>
<dbReference type="PANTHER" id="PTHR36695">
    <property type="entry name" value="AGAP008648-PA"/>
    <property type="match status" value="1"/>
</dbReference>
<dbReference type="Pfam" id="PF12248">
    <property type="entry name" value="Methyltransf_FA"/>
    <property type="match status" value="1"/>
</dbReference>
<evidence type="ECO:0000259" key="2">
    <source>
        <dbReference type="Pfam" id="PF12248"/>
    </source>
</evidence>
<sequence>MAKFIIVFLALFCTGSHGYNRNTFERTRGCLQYNAKDGYEYVNPYFSLGNFRNVQISESGVKSLRMGIVGRNDGLIRLTSARFPYNNIRVTEIVLAGWDNTKSQVRSFNQLERNINRRNNPIVHTLEPTIGLMSEYSTLMFTMEIDRRGNVRLIKDGERDPFLEFRDQTISSKFIGFGNRNFPVIYFYDCPLVYNDGVCEDNIFG</sequence>
<organism evidence="3">
    <name type="scientific">Psorophora albipes</name>
    <dbReference type="NCBI Taxonomy" id="869069"/>
    <lineage>
        <taxon>Eukaryota</taxon>
        <taxon>Metazoa</taxon>
        <taxon>Ecdysozoa</taxon>
        <taxon>Arthropoda</taxon>
        <taxon>Hexapoda</taxon>
        <taxon>Insecta</taxon>
        <taxon>Pterygota</taxon>
        <taxon>Neoptera</taxon>
        <taxon>Endopterygota</taxon>
        <taxon>Diptera</taxon>
        <taxon>Nematocera</taxon>
        <taxon>Culicoidea</taxon>
        <taxon>Culicidae</taxon>
        <taxon>Culicinae</taxon>
        <taxon>Aedini</taxon>
        <taxon>Psorophora</taxon>
    </lineage>
</organism>
<name>T1D4W3_9DIPT</name>
<dbReference type="AlphaFoldDB" id="T1D4W3"/>
<keyword evidence="1" id="KW-0732">Signal</keyword>
<accession>T1D4W3</accession>
<dbReference type="EMBL" id="GALA01000808">
    <property type="protein sequence ID" value="JAA94044.1"/>
    <property type="molecule type" value="mRNA"/>
</dbReference>
<reference evidence="3" key="1">
    <citation type="journal article" date="2013" name="BMC Genomics">
        <title>A deep insight into the sialotranscriptome of the mosquito, Psorophora albipes.</title>
        <authorList>
            <person name="Chagas A.C."/>
            <person name="Calvo E."/>
            <person name="Rios-Velasquez C.M."/>
            <person name="Pessoa F.A."/>
            <person name="Medeiros J.F."/>
            <person name="Ribeiro J.M."/>
        </authorList>
    </citation>
    <scope>NUCLEOTIDE SEQUENCE</scope>
</reference>
<proteinExistence type="evidence at transcript level"/>
<protein>
    <submittedName>
        <fullName evidence="3">Putative farnesoic acid 0-methyl transferase</fullName>
    </submittedName>
</protein>
<dbReference type="GO" id="GO:0016740">
    <property type="term" value="F:transferase activity"/>
    <property type="evidence" value="ECO:0007669"/>
    <property type="project" value="UniProtKB-KW"/>
</dbReference>
<feature type="signal peptide" evidence="1">
    <location>
        <begin position="1"/>
        <end position="18"/>
    </location>
</feature>
<feature type="chain" id="PRO_5004574407" evidence="1">
    <location>
        <begin position="19"/>
        <end position="205"/>
    </location>
</feature>
<evidence type="ECO:0000313" key="3">
    <source>
        <dbReference type="EMBL" id="JAA94044.1"/>
    </source>
</evidence>
<evidence type="ECO:0000256" key="1">
    <source>
        <dbReference type="SAM" id="SignalP"/>
    </source>
</evidence>
<dbReference type="PANTHER" id="PTHR36695:SF12">
    <property type="entry name" value="AGAP008648-PA"/>
    <property type="match status" value="1"/>
</dbReference>
<dbReference type="InterPro" id="IPR022041">
    <property type="entry name" value="Methyltransf_FA"/>
</dbReference>
<feature type="domain" description="Farnesoic acid O-methyl transferase" evidence="2">
    <location>
        <begin position="40"/>
        <end position="191"/>
    </location>
</feature>